<keyword evidence="4" id="KW-1185">Reference proteome</keyword>
<dbReference type="GO" id="GO:0003697">
    <property type="term" value="F:single-stranded DNA binding"/>
    <property type="evidence" value="ECO:0007669"/>
    <property type="project" value="TreeGrafter"/>
</dbReference>
<dbReference type="EMBL" id="LHPG02000007">
    <property type="protein sequence ID" value="PRW56933.1"/>
    <property type="molecule type" value="Genomic_DNA"/>
</dbReference>
<dbReference type="InterPro" id="IPR027417">
    <property type="entry name" value="P-loop_NTPase"/>
</dbReference>
<dbReference type="PANTHER" id="PTHR28653">
    <property type="match status" value="1"/>
</dbReference>
<gene>
    <name evidence="2" type="ORF">C2E21_3997</name>
</gene>
<protein>
    <submittedName>
        <fullName evidence="3">tRNA dimethylallyltransferase isoform A</fullName>
    </submittedName>
    <submittedName>
        <fullName evidence="2">tRNA dimethylallyltransferase isoform B</fullName>
    </submittedName>
</protein>
<dbReference type="AlphaFoldDB" id="A0A2P6TS94"/>
<proteinExistence type="predicted"/>
<evidence type="ECO:0000313" key="4">
    <source>
        <dbReference type="Proteomes" id="UP000239899"/>
    </source>
</evidence>
<comment type="caution">
    <text evidence="2">The sequence shown here is derived from an EMBL/GenBank/DDBJ whole genome shotgun (WGS) entry which is preliminary data.</text>
</comment>
<evidence type="ECO:0000256" key="1">
    <source>
        <dbReference type="SAM" id="MobiDB-lite"/>
    </source>
</evidence>
<dbReference type="OrthoDB" id="511196at2759"/>
<keyword evidence="2" id="KW-0808">Transferase</keyword>
<evidence type="ECO:0000313" key="3">
    <source>
        <dbReference type="EMBL" id="PRW56934.1"/>
    </source>
</evidence>
<name>A0A2P6TS94_CHLSO</name>
<dbReference type="EMBL" id="LHPG02000007">
    <property type="protein sequence ID" value="PRW56934.1"/>
    <property type="molecule type" value="Genomic_DNA"/>
</dbReference>
<accession>A0A2P6TS94</accession>
<dbReference type="SUPFAM" id="SSF52540">
    <property type="entry name" value="P-loop containing nucleoside triphosphate hydrolases"/>
    <property type="match status" value="1"/>
</dbReference>
<feature type="compositionally biased region" description="Low complexity" evidence="1">
    <location>
        <begin position="251"/>
        <end position="269"/>
    </location>
</feature>
<dbReference type="PANTHER" id="PTHR28653:SF1">
    <property type="entry name" value="ATPASE SWSAP1"/>
    <property type="match status" value="1"/>
</dbReference>
<dbReference type="GO" id="GO:0016740">
    <property type="term" value="F:transferase activity"/>
    <property type="evidence" value="ECO:0007669"/>
    <property type="project" value="UniProtKB-KW"/>
</dbReference>
<organism evidence="2 4">
    <name type="scientific">Chlorella sorokiniana</name>
    <name type="common">Freshwater green alga</name>
    <dbReference type="NCBI Taxonomy" id="3076"/>
    <lineage>
        <taxon>Eukaryota</taxon>
        <taxon>Viridiplantae</taxon>
        <taxon>Chlorophyta</taxon>
        <taxon>core chlorophytes</taxon>
        <taxon>Trebouxiophyceae</taxon>
        <taxon>Chlorellales</taxon>
        <taxon>Chlorellaceae</taxon>
        <taxon>Chlorella clade</taxon>
        <taxon>Chlorella</taxon>
    </lineage>
</organism>
<dbReference type="GO" id="GO:0097196">
    <property type="term" value="C:Shu complex"/>
    <property type="evidence" value="ECO:0007669"/>
    <property type="project" value="TreeGrafter"/>
</dbReference>
<feature type="region of interest" description="Disordered" evidence="1">
    <location>
        <begin position="243"/>
        <end position="269"/>
    </location>
</feature>
<dbReference type="GO" id="GO:0000724">
    <property type="term" value="P:double-strand break repair via homologous recombination"/>
    <property type="evidence" value="ECO:0007669"/>
    <property type="project" value="TreeGrafter"/>
</dbReference>
<dbReference type="Gene3D" id="3.40.50.300">
    <property type="entry name" value="P-loop containing nucleotide triphosphate hydrolases"/>
    <property type="match status" value="1"/>
</dbReference>
<sequence>MHIADFLGYAAAHQGLTDQLAAVAPYPDGPDARCLLLSGPERSGKTTLLFHAALSLARQGASVLLLCRREKLEACPPLLPEGVQNSDPAWERVHIKYVANGYELLRYVSHIHALPNGPPDAVLVDDLHALADLPAGDRHRPRDMALCRILAALHEAALEAGRLNGRPCQLVATESSHADGPRLLYIVQRWLPLVLHIRPQGQGYMLAPLNPRPTLPPDCQAQLHFSLRHGVLALDGVLQTAPVPPAPQPLPWQGMQQQQHAAMAGDGGW</sequence>
<evidence type="ECO:0000313" key="2">
    <source>
        <dbReference type="EMBL" id="PRW56933.1"/>
    </source>
</evidence>
<reference evidence="2" key="2">
    <citation type="submission" date="2018-02" db="EMBL/GenBank/DDBJ databases">
        <authorList>
            <person name="Cohen D.B."/>
            <person name="Kent A.D."/>
        </authorList>
    </citation>
    <scope>NUCLEOTIDE SEQUENCE</scope>
    <source>
        <strain evidence="2">1602</strain>
    </source>
</reference>
<dbReference type="Proteomes" id="UP000239899">
    <property type="component" value="Unassembled WGS sequence"/>
</dbReference>
<reference evidence="2 4" key="1">
    <citation type="journal article" date="2018" name="Plant J.">
        <title>Genome sequences of Chlorella sorokiniana UTEX 1602 and Micractinium conductrix SAG 241.80: implications to maltose excretion by a green alga.</title>
        <authorList>
            <person name="Arriola M.B."/>
            <person name="Velmurugan N."/>
            <person name="Zhang Y."/>
            <person name="Plunkett M.H."/>
            <person name="Hondzo H."/>
            <person name="Barney B.M."/>
        </authorList>
    </citation>
    <scope>NUCLEOTIDE SEQUENCE [LARGE SCALE GENOMIC DNA]</scope>
    <source>
        <strain evidence="2">1602</strain>
        <strain evidence="4">UTEX 1602</strain>
    </source>
</reference>